<accession>A0A3R8XUB6</accession>
<evidence type="ECO:0000313" key="1">
    <source>
        <dbReference type="EMBL" id="RRR55159.1"/>
    </source>
</evidence>
<name>A0A3R8XUB6_STRSU</name>
<reference evidence="1 2" key="1">
    <citation type="submission" date="2018-11" db="EMBL/GenBank/DDBJ databases">
        <authorList>
            <person name="Stevens M.J."/>
            <person name="Cernela N."/>
            <person name="Spoerry Serrano N."/>
            <person name="Schmitt S."/>
            <person name="Schrenzel J."/>
            <person name="Stephan R."/>
        </authorList>
    </citation>
    <scope>NUCLEOTIDE SEQUENCE [LARGE SCALE GENOMIC DNA]</scope>
    <source>
        <strain evidence="1 2">PP422</strain>
    </source>
</reference>
<comment type="caution">
    <text evidence="1">The sequence shown here is derived from an EMBL/GenBank/DDBJ whole genome shotgun (WGS) entry which is preliminary data.</text>
</comment>
<sequence>MSFEIRERTMSGGVKQFGELFQLVIKKYESDQSKPEPRNSRERSTKALTAIFDLLFKFIQAHHKIGVLFCLDV</sequence>
<evidence type="ECO:0000313" key="2">
    <source>
        <dbReference type="Proteomes" id="UP000274117"/>
    </source>
</evidence>
<dbReference type="AlphaFoldDB" id="A0A3R8XUB6"/>
<protein>
    <submittedName>
        <fullName evidence="1">Uncharacterized protein</fullName>
    </submittedName>
</protein>
<organism evidence="1 2">
    <name type="scientific">Streptococcus suis</name>
    <dbReference type="NCBI Taxonomy" id="1307"/>
    <lineage>
        <taxon>Bacteria</taxon>
        <taxon>Bacillati</taxon>
        <taxon>Bacillota</taxon>
        <taxon>Bacilli</taxon>
        <taxon>Lactobacillales</taxon>
        <taxon>Streptococcaceae</taxon>
        <taxon>Streptococcus</taxon>
    </lineage>
</organism>
<dbReference type="Proteomes" id="UP000274117">
    <property type="component" value="Unassembled WGS sequence"/>
</dbReference>
<reference evidence="1 2" key="2">
    <citation type="submission" date="2018-12" db="EMBL/GenBank/DDBJ databases">
        <title>Whole-genome sequences of fifteen clinical Streptococcus suis strains isolated from pigs between 2006 and 2018.</title>
        <authorList>
            <person name="Stevens M.J.A."/>
            <person name="Cernela N."/>
            <person name="Spoerry Serrano N."/>
            <person name="Schmitt S."/>
            <person name="Schrenzel J."/>
            <person name="Stephan R."/>
        </authorList>
    </citation>
    <scope>NUCLEOTIDE SEQUENCE [LARGE SCALE GENOMIC DNA]</scope>
    <source>
        <strain evidence="1 2">PP422</strain>
    </source>
</reference>
<gene>
    <name evidence="1" type="ORF">EI998_01325</name>
</gene>
<proteinExistence type="predicted"/>
<dbReference type="EMBL" id="RSDO01000002">
    <property type="protein sequence ID" value="RRR55159.1"/>
    <property type="molecule type" value="Genomic_DNA"/>
</dbReference>